<evidence type="ECO:0000256" key="2">
    <source>
        <dbReference type="ARBA" id="ARBA00023150"/>
    </source>
</evidence>
<gene>
    <name evidence="4" type="primary">moaB2</name>
    <name evidence="4" type="ORF">COCCU_04085</name>
</gene>
<dbReference type="RefSeq" id="WP_156230342.1">
    <property type="nucleotide sequence ID" value="NZ_CP046455.1"/>
</dbReference>
<organism evidence="4 5">
    <name type="scientific">Corynebacterium occultum</name>
    <dbReference type="NCBI Taxonomy" id="2675219"/>
    <lineage>
        <taxon>Bacteria</taxon>
        <taxon>Bacillati</taxon>
        <taxon>Actinomycetota</taxon>
        <taxon>Actinomycetes</taxon>
        <taxon>Mycobacteriales</taxon>
        <taxon>Corynebacteriaceae</taxon>
        <taxon>Corynebacterium</taxon>
    </lineage>
</organism>
<dbReference type="Gene3D" id="3.40.980.10">
    <property type="entry name" value="MoaB/Mog-like domain"/>
    <property type="match status" value="1"/>
</dbReference>
<dbReference type="KEGG" id="cok:COCCU_04085"/>
<evidence type="ECO:0000313" key="5">
    <source>
        <dbReference type="Proteomes" id="UP000424462"/>
    </source>
</evidence>
<dbReference type="Pfam" id="PF00994">
    <property type="entry name" value="MoCF_biosynth"/>
    <property type="match status" value="1"/>
</dbReference>
<reference evidence="4 5" key="1">
    <citation type="submission" date="2019-11" db="EMBL/GenBank/DDBJ databases">
        <title>Complete genome sequence of Corynebacterium kalinowskii 1959, a novel Corynebacterium species isolated from soil of a small paddock in Vilsendorf, Germany.</title>
        <authorList>
            <person name="Schaffert L."/>
            <person name="Ruwe M."/>
            <person name="Milse J."/>
            <person name="Hanuschka K."/>
            <person name="Ortseifen V."/>
            <person name="Droste J."/>
            <person name="Brandt D."/>
            <person name="Schlueter L."/>
            <person name="Kutter Y."/>
            <person name="Vinke S."/>
            <person name="Viehoefer P."/>
            <person name="Jacob L."/>
            <person name="Luebke N.-C."/>
            <person name="Schulte-Berndt E."/>
            <person name="Hain C."/>
            <person name="Linder M."/>
            <person name="Schmidt P."/>
            <person name="Wollenschlaeger L."/>
            <person name="Luttermann T."/>
            <person name="Thieme E."/>
            <person name="Hassa J."/>
            <person name="Haak M."/>
            <person name="Wittchen M."/>
            <person name="Mentz A."/>
            <person name="Persicke M."/>
            <person name="Busche T."/>
            <person name="Ruckert C."/>
        </authorList>
    </citation>
    <scope>NUCLEOTIDE SEQUENCE [LARGE SCALE GENOMIC DNA]</scope>
    <source>
        <strain evidence="4 5">2039</strain>
    </source>
</reference>
<sequence>MDNALNTLAEQEADPALLDVAEPDAEYLLATEREEPIRPHRRALVALVRDREDEHAEGIDQLLPELLNEAGFHIDAVVTVRSKRSQIRQAIETAVIGGVDLVLTVGGTGVGPRDKTPEATRAVLDQVVPGIAQAMRASGLAGGVLDACTSRGISGVSGSTVVVNLASSPEAVRDGVAVLAPLAHFVINQYSVE</sequence>
<dbReference type="Proteomes" id="UP000424462">
    <property type="component" value="Chromosome"/>
</dbReference>
<proteinExistence type="predicted"/>
<dbReference type="SMART" id="SM00852">
    <property type="entry name" value="MoCF_biosynth"/>
    <property type="match status" value="1"/>
</dbReference>
<evidence type="ECO:0000256" key="1">
    <source>
        <dbReference type="ARBA" id="ARBA00005046"/>
    </source>
</evidence>
<dbReference type="EMBL" id="CP046455">
    <property type="protein sequence ID" value="QGU06765.1"/>
    <property type="molecule type" value="Genomic_DNA"/>
</dbReference>
<dbReference type="SUPFAM" id="SSF53218">
    <property type="entry name" value="Molybdenum cofactor biosynthesis proteins"/>
    <property type="match status" value="1"/>
</dbReference>
<keyword evidence="2" id="KW-0501">Molybdenum cofactor biosynthesis</keyword>
<name>A0A6B8W633_9CORY</name>
<dbReference type="GO" id="GO:0006777">
    <property type="term" value="P:Mo-molybdopterin cofactor biosynthetic process"/>
    <property type="evidence" value="ECO:0007669"/>
    <property type="project" value="UniProtKB-KW"/>
</dbReference>
<dbReference type="InterPro" id="IPR051920">
    <property type="entry name" value="MPT_Adenylyltrnsfr/MoaC-Rel"/>
</dbReference>
<dbReference type="AlphaFoldDB" id="A0A6B8W633"/>
<evidence type="ECO:0000313" key="4">
    <source>
        <dbReference type="EMBL" id="QGU06765.1"/>
    </source>
</evidence>
<keyword evidence="5" id="KW-1185">Reference proteome</keyword>
<evidence type="ECO:0000259" key="3">
    <source>
        <dbReference type="SMART" id="SM00852"/>
    </source>
</evidence>
<dbReference type="InterPro" id="IPR036425">
    <property type="entry name" value="MoaB/Mog-like_dom_sf"/>
</dbReference>
<accession>A0A6B8W633</accession>
<dbReference type="InterPro" id="IPR001453">
    <property type="entry name" value="MoaB/Mog_dom"/>
</dbReference>
<protein>
    <submittedName>
        <fullName evidence="4">Molybdenum cofactor biosynthesis protein B</fullName>
    </submittedName>
</protein>
<comment type="pathway">
    <text evidence="1">Cofactor biosynthesis; molybdopterin biosynthesis.</text>
</comment>
<feature type="domain" description="MoaB/Mog" evidence="3">
    <location>
        <begin position="43"/>
        <end position="185"/>
    </location>
</feature>
<dbReference type="PANTHER" id="PTHR43764">
    <property type="entry name" value="MOLYBDENUM COFACTOR BIOSYNTHESIS"/>
    <property type="match status" value="1"/>
</dbReference>
<dbReference type="PANTHER" id="PTHR43764:SF1">
    <property type="entry name" value="MOLYBDOPTERIN MOLYBDOTRANSFERASE"/>
    <property type="match status" value="1"/>
</dbReference>